<dbReference type="InterPro" id="IPR058031">
    <property type="entry name" value="AAA_lid_NorR"/>
</dbReference>
<dbReference type="PROSITE" id="PS50045">
    <property type="entry name" value="SIGMA54_INTERACT_4"/>
    <property type="match status" value="1"/>
</dbReference>
<comment type="caution">
    <text evidence="8">The sequence shown here is derived from an EMBL/GenBank/DDBJ whole genome shotgun (WGS) entry which is preliminary data.</text>
</comment>
<dbReference type="Pfam" id="PF02954">
    <property type="entry name" value="HTH_8"/>
    <property type="match status" value="1"/>
</dbReference>
<dbReference type="EMBL" id="VLPK01000001">
    <property type="protein sequence ID" value="TSJ43025.1"/>
    <property type="molecule type" value="Genomic_DNA"/>
</dbReference>
<feature type="domain" description="Sigma-54 factor interaction" evidence="6">
    <location>
        <begin position="149"/>
        <end position="378"/>
    </location>
</feature>
<dbReference type="Gene3D" id="3.40.50.2300">
    <property type="match status" value="1"/>
</dbReference>
<dbReference type="PROSITE" id="PS00675">
    <property type="entry name" value="SIGMA54_INTERACT_1"/>
    <property type="match status" value="1"/>
</dbReference>
<evidence type="ECO:0000256" key="2">
    <source>
        <dbReference type="ARBA" id="ARBA00022840"/>
    </source>
</evidence>
<dbReference type="Pfam" id="PF00158">
    <property type="entry name" value="Sigma54_activat"/>
    <property type="match status" value="1"/>
</dbReference>
<dbReference type="SUPFAM" id="SSF52540">
    <property type="entry name" value="P-loop containing nucleoside triphosphate hydrolases"/>
    <property type="match status" value="1"/>
</dbReference>
<dbReference type="AlphaFoldDB" id="A0A556MT18"/>
<evidence type="ECO:0000259" key="6">
    <source>
        <dbReference type="PROSITE" id="PS50045"/>
    </source>
</evidence>
<keyword evidence="9" id="KW-1185">Reference proteome</keyword>
<keyword evidence="2" id="KW-0067">ATP-binding</keyword>
<dbReference type="RefSeq" id="WP_144246590.1">
    <property type="nucleotide sequence ID" value="NZ_VLPK01000001.1"/>
</dbReference>
<evidence type="ECO:0000313" key="9">
    <source>
        <dbReference type="Proteomes" id="UP000318733"/>
    </source>
</evidence>
<dbReference type="SMART" id="SM00448">
    <property type="entry name" value="REC"/>
    <property type="match status" value="1"/>
</dbReference>
<dbReference type="PRINTS" id="PR01590">
    <property type="entry name" value="HTHFIS"/>
</dbReference>
<dbReference type="Proteomes" id="UP000318733">
    <property type="component" value="Unassembled WGS sequence"/>
</dbReference>
<feature type="domain" description="Response regulatory" evidence="7">
    <location>
        <begin position="10"/>
        <end position="124"/>
    </location>
</feature>
<evidence type="ECO:0000256" key="5">
    <source>
        <dbReference type="PROSITE-ProRule" id="PRU00169"/>
    </source>
</evidence>
<accession>A0A556MT18</accession>
<dbReference type="GO" id="GO:0043565">
    <property type="term" value="F:sequence-specific DNA binding"/>
    <property type="evidence" value="ECO:0007669"/>
    <property type="project" value="InterPro"/>
</dbReference>
<dbReference type="PROSITE" id="PS00676">
    <property type="entry name" value="SIGMA54_INTERACT_2"/>
    <property type="match status" value="1"/>
</dbReference>
<evidence type="ECO:0000313" key="8">
    <source>
        <dbReference type="EMBL" id="TSJ43025.1"/>
    </source>
</evidence>
<dbReference type="InterPro" id="IPR009057">
    <property type="entry name" value="Homeodomain-like_sf"/>
</dbReference>
<sequence length="449" mass="50520">METKIQPSANVLIIDDEQGLAGLIARILELEGFHLFKNYTAREGLKTLMLEDIHVVISDVKLPDINGVELVKLIKEKKPYIEIINLTAHGTIADGVQSIKNGGFDYITKGDDNDKIIPLVFKAAEKAQLQLRVFNLETRITGKYSFDHILGRSRAITEAIDIAKKVAPTDTTVLLLGETGTGKEVFAESIHYESTRKLQPFVAVNCSSFPSELLESELFGYKAGSFTGALKDKKGLFEEANNGTIFLDEVGEMSLELQAKLLRVLESRTFIKIGDTQTTKVNIRILAATNRDPQKEAEAGNFRLDLFYRLSVFTVTLPSLNERKADIELIAKHYLKQFADKVNKRIERMSDEFIHVLTQHQWKGNVRELKNVIERVVILAEKGVIGVDLLPIEFRTVHVDADALDLESIEKQHIYKVLNHTHGNKTEAARLLNIGLTTLYRKLEHYTIA</sequence>
<gene>
    <name evidence="8" type="ORF">FO440_02205</name>
</gene>
<dbReference type="FunFam" id="3.40.50.300:FF:000006">
    <property type="entry name" value="DNA-binding transcriptional regulator NtrC"/>
    <property type="match status" value="1"/>
</dbReference>
<dbReference type="InterPro" id="IPR011006">
    <property type="entry name" value="CheY-like_superfamily"/>
</dbReference>
<dbReference type="Gene3D" id="3.40.50.300">
    <property type="entry name" value="P-loop containing nucleotide triphosphate hydrolases"/>
    <property type="match status" value="1"/>
</dbReference>
<keyword evidence="4" id="KW-0804">Transcription</keyword>
<protein>
    <submittedName>
        <fullName evidence="8">Sigma-54-dependent Fis family transcriptional regulator</fullName>
    </submittedName>
</protein>
<dbReference type="Pfam" id="PF25601">
    <property type="entry name" value="AAA_lid_14"/>
    <property type="match status" value="1"/>
</dbReference>
<feature type="modified residue" description="4-aspartylphosphate" evidence="5">
    <location>
        <position position="59"/>
    </location>
</feature>
<dbReference type="InterPro" id="IPR003593">
    <property type="entry name" value="AAA+_ATPase"/>
</dbReference>
<name>A0A556MT18_9SPHI</name>
<proteinExistence type="predicted"/>
<dbReference type="PROSITE" id="PS50110">
    <property type="entry name" value="RESPONSE_REGULATORY"/>
    <property type="match status" value="1"/>
</dbReference>
<dbReference type="OrthoDB" id="9767722at2"/>
<dbReference type="Gene3D" id="1.10.10.60">
    <property type="entry name" value="Homeodomain-like"/>
    <property type="match status" value="1"/>
</dbReference>
<dbReference type="InterPro" id="IPR001789">
    <property type="entry name" value="Sig_transdc_resp-reg_receiver"/>
</dbReference>
<dbReference type="InterPro" id="IPR002197">
    <property type="entry name" value="HTH_Fis"/>
</dbReference>
<dbReference type="InterPro" id="IPR025662">
    <property type="entry name" value="Sigma_54_int_dom_ATP-bd_1"/>
</dbReference>
<dbReference type="SUPFAM" id="SSF52172">
    <property type="entry name" value="CheY-like"/>
    <property type="match status" value="1"/>
</dbReference>
<keyword evidence="1" id="KW-0547">Nucleotide-binding</keyword>
<keyword evidence="5" id="KW-0597">Phosphoprotein</keyword>
<dbReference type="CDD" id="cd00009">
    <property type="entry name" value="AAA"/>
    <property type="match status" value="1"/>
</dbReference>
<evidence type="ECO:0000256" key="4">
    <source>
        <dbReference type="ARBA" id="ARBA00023163"/>
    </source>
</evidence>
<dbReference type="GO" id="GO:0006355">
    <property type="term" value="P:regulation of DNA-templated transcription"/>
    <property type="evidence" value="ECO:0007669"/>
    <property type="project" value="InterPro"/>
</dbReference>
<dbReference type="Pfam" id="PF00072">
    <property type="entry name" value="Response_reg"/>
    <property type="match status" value="1"/>
</dbReference>
<dbReference type="SMART" id="SM00382">
    <property type="entry name" value="AAA"/>
    <property type="match status" value="1"/>
</dbReference>
<dbReference type="GO" id="GO:0005524">
    <property type="term" value="F:ATP binding"/>
    <property type="evidence" value="ECO:0007669"/>
    <property type="project" value="UniProtKB-KW"/>
</dbReference>
<dbReference type="SUPFAM" id="SSF46689">
    <property type="entry name" value="Homeodomain-like"/>
    <property type="match status" value="1"/>
</dbReference>
<dbReference type="InterPro" id="IPR002078">
    <property type="entry name" value="Sigma_54_int"/>
</dbReference>
<evidence type="ECO:0000259" key="7">
    <source>
        <dbReference type="PROSITE" id="PS50110"/>
    </source>
</evidence>
<dbReference type="PANTHER" id="PTHR32071:SF121">
    <property type="entry name" value="SIGMA L-DEPENDENT TRANSCRIPTIONAL REGULATOR YQIR-RELATED"/>
    <property type="match status" value="1"/>
</dbReference>
<keyword evidence="3" id="KW-0805">Transcription regulation</keyword>
<dbReference type="InterPro" id="IPR025943">
    <property type="entry name" value="Sigma_54_int_dom_ATP-bd_2"/>
</dbReference>
<reference evidence="8 9" key="1">
    <citation type="submission" date="2019-07" db="EMBL/GenBank/DDBJ databases">
        <authorList>
            <person name="Huq M.A."/>
        </authorList>
    </citation>
    <scope>NUCLEOTIDE SEQUENCE [LARGE SCALE GENOMIC DNA]</scope>
    <source>
        <strain evidence="8 9">MAH-19</strain>
    </source>
</reference>
<dbReference type="GO" id="GO:0000160">
    <property type="term" value="P:phosphorelay signal transduction system"/>
    <property type="evidence" value="ECO:0007669"/>
    <property type="project" value="InterPro"/>
</dbReference>
<evidence type="ECO:0000256" key="3">
    <source>
        <dbReference type="ARBA" id="ARBA00023015"/>
    </source>
</evidence>
<dbReference type="InterPro" id="IPR027417">
    <property type="entry name" value="P-loop_NTPase"/>
</dbReference>
<organism evidence="8 9">
    <name type="scientific">Mucilaginibacter corticis</name>
    <dbReference type="NCBI Taxonomy" id="2597670"/>
    <lineage>
        <taxon>Bacteria</taxon>
        <taxon>Pseudomonadati</taxon>
        <taxon>Bacteroidota</taxon>
        <taxon>Sphingobacteriia</taxon>
        <taxon>Sphingobacteriales</taxon>
        <taxon>Sphingobacteriaceae</taxon>
        <taxon>Mucilaginibacter</taxon>
    </lineage>
</organism>
<evidence type="ECO:0000256" key="1">
    <source>
        <dbReference type="ARBA" id="ARBA00022741"/>
    </source>
</evidence>
<dbReference type="Gene3D" id="1.10.8.60">
    <property type="match status" value="1"/>
</dbReference>
<dbReference type="PANTHER" id="PTHR32071">
    <property type="entry name" value="TRANSCRIPTIONAL REGULATORY PROTEIN"/>
    <property type="match status" value="1"/>
</dbReference>